<gene>
    <name evidence="14" type="ORF">IEQ44_13840</name>
</gene>
<dbReference type="EMBL" id="JADCSA010000015">
    <property type="protein sequence ID" value="MBE7325730.1"/>
    <property type="molecule type" value="Genomic_DNA"/>
</dbReference>
<dbReference type="Gene3D" id="3.40.50.880">
    <property type="match status" value="1"/>
</dbReference>
<evidence type="ECO:0000256" key="12">
    <source>
        <dbReference type="SAM" id="MobiDB-lite"/>
    </source>
</evidence>
<dbReference type="SMART" id="SM01060">
    <property type="entry name" value="Catalase"/>
    <property type="match status" value="1"/>
</dbReference>
<dbReference type="PROSITE" id="PS51402">
    <property type="entry name" value="CATALASE_3"/>
    <property type="match status" value="1"/>
</dbReference>
<dbReference type="InterPro" id="IPR024712">
    <property type="entry name" value="Catalase_clade2"/>
</dbReference>
<reference evidence="14 15" key="1">
    <citation type="submission" date="2020-10" db="EMBL/GenBank/DDBJ databases">
        <title>Nocardioides sp. isolated from sludge.</title>
        <authorList>
            <person name="Zhang X."/>
        </authorList>
    </citation>
    <scope>NUCLEOTIDE SEQUENCE [LARGE SCALE GENOMIC DNA]</scope>
    <source>
        <strain evidence="14 15">Y6</strain>
    </source>
</reference>
<keyword evidence="5 10" id="KW-0349">Heme</keyword>
<dbReference type="Pfam" id="PF00199">
    <property type="entry name" value="Catalase"/>
    <property type="match status" value="1"/>
</dbReference>
<evidence type="ECO:0000256" key="8">
    <source>
        <dbReference type="ARBA" id="ARBA00023004"/>
    </source>
</evidence>
<feature type="compositionally biased region" description="Low complexity" evidence="12">
    <location>
        <begin position="61"/>
        <end position="74"/>
    </location>
</feature>
<dbReference type="InterPro" id="IPR029062">
    <property type="entry name" value="Class_I_gatase-like"/>
</dbReference>
<dbReference type="InterPro" id="IPR041399">
    <property type="entry name" value="Catalase_large_C"/>
</dbReference>
<dbReference type="PANTHER" id="PTHR42821">
    <property type="entry name" value="CATALASE"/>
    <property type="match status" value="1"/>
</dbReference>
<feature type="compositionally biased region" description="Pro residues" evidence="12">
    <location>
        <begin position="35"/>
        <end position="54"/>
    </location>
</feature>
<feature type="region of interest" description="Disordered" evidence="12">
    <location>
        <begin position="18"/>
        <end position="107"/>
    </location>
</feature>
<accession>A0ABR9RWI4</accession>
<evidence type="ECO:0000313" key="14">
    <source>
        <dbReference type="EMBL" id="MBE7325730.1"/>
    </source>
</evidence>
<dbReference type="PRINTS" id="PR00067">
    <property type="entry name" value="CATALASE"/>
</dbReference>
<evidence type="ECO:0000256" key="1">
    <source>
        <dbReference type="ARBA" id="ARBA00001971"/>
    </source>
</evidence>
<dbReference type="PROSITE" id="PS00438">
    <property type="entry name" value="CATALASE_2"/>
    <property type="match status" value="1"/>
</dbReference>
<dbReference type="PANTHER" id="PTHR42821:SF1">
    <property type="entry name" value="CATALASE-B"/>
    <property type="match status" value="1"/>
</dbReference>
<organism evidence="14 15">
    <name type="scientific">Nocardioides malaquae</name>
    <dbReference type="NCBI Taxonomy" id="2773426"/>
    <lineage>
        <taxon>Bacteria</taxon>
        <taxon>Bacillati</taxon>
        <taxon>Actinomycetota</taxon>
        <taxon>Actinomycetes</taxon>
        <taxon>Propionibacteriales</taxon>
        <taxon>Nocardioidaceae</taxon>
        <taxon>Nocardioides</taxon>
    </lineage>
</organism>
<sequence length="757" mass="82084">MDTSKAAKKVAEAVEETVDAARRTLESTAETIPGRPGPGSPPADEPTEPQPPLPPKDDQRGPATRTATGAETGALQDARAQQGEFLTTSTGTRLRDSDHSLKAGRRGPTLLQDHHLREKITHFDHERIPERVVHARGAAAHGVFEGYGTAETVTHAAFLAKGVTTPVFTRFSTVLGSRGSADTVRDTRGFATKFYTAEGNFDLVANNMPVFFIQDGIKFPDVVHAAKPHPDREIPQAQSAHDTFWDFVSLHTEAQHHTMWNMSDRGIPRSYRMMEGFGVHTFRLTNAEGVTSLVKFHWKPKLGAHSLAWEEAQLINGVDPDFHRRDLYDAIESGAHPQWELGIQVFPDTPEQEFEGIDLLDPTKLVPEELAPVQPIGLLTLNANPRNFFAEVEQLAFHPGHLVPGIDVTDDPLLQARLFSYIDTQLSRLGGPNFNQIPVNRPHAPVNDMFRDGFHQHADHVGVAPYKPNSLDGGCPFFAGNEDNAFLDTPVEIPAATKVRENPASFDDHFSQARLFWQSMTPVEKEHIIRAYSFELGKCYEETIKARQLQCLAQIDPVLCSEVATALGMPTPEPSEPLADVTPSAALSQLGQTWPGDGRMVGIVVDDATDAEALQEVRAAVFAAGMVPLVVAPHGGEVAGATVQRTFATARSVEFDALLLAASPVPAPDALPARDAKAGAGGDPALDPRVKLLVEECWRHAKVLGAWGDGATGLRLAGTGEGDVGVVVGESGVDVFAEVQELMSAHRVWERFAASVS</sequence>
<evidence type="ECO:0000256" key="7">
    <source>
        <dbReference type="ARBA" id="ARBA00023002"/>
    </source>
</evidence>
<dbReference type="InterPro" id="IPR011614">
    <property type="entry name" value="Catalase_core"/>
</dbReference>
<dbReference type="Pfam" id="PF18011">
    <property type="entry name" value="Catalase_C"/>
    <property type="match status" value="1"/>
</dbReference>
<dbReference type="PIRSF" id="PIRSF038927">
    <property type="entry name" value="Catalase_clade2"/>
    <property type="match status" value="1"/>
</dbReference>
<dbReference type="Proteomes" id="UP000756387">
    <property type="component" value="Unassembled WGS sequence"/>
</dbReference>
<proteinExistence type="inferred from homology"/>
<evidence type="ECO:0000256" key="2">
    <source>
        <dbReference type="ARBA" id="ARBA00010660"/>
    </source>
</evidence>
<dbReference type="EC" id="1.11.1.6" evidence="3 10"/>
<dbReference type="Gene3D" id="1.20.1370.20">
    <property type="match status" value="1"/>
</dbReference>
<evidence type="ECO:0000313" key="15">
    <source>
        <dbReference type="Proteomes" id="UP000756387"/>
    </source>
</evidence>
<dbReference type="SUPFAM" id="SSF56634">
    <property type="entry name" value="Heme-dependent catalase-like"/>
    <property type="match status" value="1"/>
</dbReference>
<keyword evidence="9 10" id="KW-0376">Hydrogen peroxide</keyword>
<dbReference type="CDD" id="cd03132">
    <property type="entry name" value="GATase1_catalase"/>
    <property type="match status" value="1"/>
</dbReference>
<evidence type="ECO:0000256" key="5">
    <source>
        <dbReference type="ARBA" id="ARBA00022617"/>
    </source>
</evidence>
<evidence type="ECO:0000256" key="6">
    <source>
        <dbReference type="ARBA" id="ARBA00022723"/>
    </source>
</evidence>
<dbReference type="InterPro" id="IPR024708">
    <property type="entry name" value="Catalase_AS"/>
</dbReference>
<keyword evidence="15" id="KW-1185">Reference proteome</keyword>
<dbReference type="RefSeq" id="WP_193639055.1">
    <property type="nucleotide sequence ID" value="NZ_JADCSA010000015.1"/>
</dbReference>
<dbReference type="SUPFAM" id="SSF52317">
    <property type="entry name" value="Class I glutamine amidotransferase-like"/>
    <property type="match status" value="1"/>
</dbReference>
<dbReference type="InterPro" id="IPR002226">
    <property type="entry name" value="Catalase_haem_BS"/>
</dbReference>
<dbReference type="Pfam" id="PF06628">
    <property type="entry name" value="Catalase-rel"/>
    <property type="match status" value="1"/>
</dbReference>
<dbReference type="InterPro" id="IPR018028">
    <property type="entry name" value="Catalase"/>
</dbReference>
<comment type="catalytic activity">
    <reaction evidence="10 11">
        <text>2 H2O2 = O2 + 2 H2O</text>
        <dbReference type="Rhea" id="RHEA:20309"/>
        <dbReference type="ChEBI" id="CHEBI:15377"/>
        <dbReference type="ChEBI" id="CHEBI:15379"/>
        <dbReference type="ChEBI" id="CHEBI:16240"/>
        <dbReference type="EC" id="1.11.1.6"/>
    </reaction>
</comment>
<keyword evidence="4 10" id="KW-0575">Peroxidase</keyword>
<dbReference type="PROSITE" id="PS00437">
    <property type="entry name" value="CATALASE_1"/>
    <property type="match status" value="1"/>
</dbReference>
<dbReference type="InterPro" id="IPR043156">
    <property type="entry name" value="Catalase_clade2_helical"/>
</dbReference>
<keyword evidence="8 10" id="KW-0408">Iron</keyword>
<protein>
    <recommendedName>
        <fullName evidence="3 10">Catalase</fullName>
        <ecNumber evidence="3 10">1.11.1.6</ecNumber>
    </recommendedName>
</protein>
<dbReference type="GO" id="GO:0004096">
    <property type="term" value="F:catalase activity"/>
    <property type="evidence" value="ECO:0007669"/>
    <property type="project" value="UniProtKB-EC"/>
</dbReference>
<comment type="cofactor">
    <cofactor evidence="1 10">
        <name>heme</name>
        <dbReference type="ChEBI" id="CHEBI:30413"/>
    </cofactor>
</comment>
<dbReference type="Gene3D" id="2.40.180.10">
    <property type="entry name" value="Catalase core domain"/>
    <property type="match status" value="1"/>
</dbReference>
<evidence type="ECO:0000256" key="10">
    <source>
        <dbReference type="PIRNR" id="PIRNR038927"/>
    </source>
</evidence>
<dbReference type="InterPro" id="IPR010582">
    <property type="entry name" value="Catalase_immune_responsive"/>
</dbReference>
<evidence type="ECO:0000259" key="13">
    <source>
        <dbReference type="SMART" id="SM01060"/>
    </source>
</evidence>
<dbReference type="InterPro" id="IPR020835">
    <property type="entry name" value="Catalase_sf"/>
</dbReference>
<feature type="domain" description="Catalase core" evidence="13">
    <location>
        <begin position="87"/>
        <end position="475"/>
    </location>
</feature>
<comment type="similarity">
    <text evidence="2">Belongs to the catalase family. HPII subfamily.</text>
</comment>
<keyword evidence="7 10" id="KW-0560">Oxidoreductase</keyword>
<evidence type="ECO:0000256" key="3">
    <source>
        <dbReference type="ARBA" id="ARBA00012314"/>
    </source>
</evidence>
<comment type="function">
    <text evidence="10">Decomposes hydrogen peroxide into water and oxygen; serves to protect cells from the toxic effects of hydrogen peroxide.</text>
</comment>
<name>A0ABR9RWI4_9ACTN</name>
<keyword evidence="6 10" id="KW-0479">Metal-binding</keyword>
<comment type="caution">
    <text evidence="14">The sequence shown here is derived from an EMBL/GenBank/DDBJ whole genome shotgun (WGS) entry which is preliminary data.</text>
</comment>
<evidence type="ECO:0000256" key="9">
    <source>
        <dbReference type="ARBA" id="ARBA00023324"/>
    </source>
</evidence>
<evidence type="ECO:0000256" key="11">
    <source>
        <dbReference type="RuleBase" id="RU000498"/>
    </source>
</evidence>
<evidence type="ECO:0000256" key="4">
    <source>
        <dbReference type="ARBA" id="ARBA00022559"/>
    </source>
</evidence>